<dbReference type="EMBL" id="CP004885">
    <property type="protein sequence ID" value="AGX86286.1"/>
    <property type="molecule type" value="Genomic_DNA"/>
</dbReference>
<evidence type="ECO:0008006" key="3">
    <source>
        <dbReference type="Google" id="ProtNLM"/>
    </source>
</evidence>
<reference evidence="1 2" key="1">
    <citation type="journal article" date="2013" name="Genome Biol.">
        <title>Genomic analysis reveals key aspects of prokaryotic symbiosis in the phototrophic consortium "Chlorochromatium aggregatum".</title>
        <authorList>
            <person name="Liu Z."/>
            <person name="Muller J."/>
            <person name="Li T."/>
            <person name="Alvey R.M."/>
            <person name="Vogl K."/>
            <person name="Frigaard N.U."/>
            <person name="Rockwell N.C."/>
            <person name="Boyd E.S."/>
            <person name="Tomsho L.P."/>
            <person name="Schuster S.C."/>
            <person name="Henke P."/>
            <person name="Rohde M."/>
            <person name="Overmann J."/>
            <person name="Bryant D.A."/>
        </authorList>
    </citation>
    <scope>NUCLEOTIDE SEQUENCE [LARGE SCALE GENOMIC DNA]</scope>
    <source>
        <strain evidence="1">CR</strain>
    </source>
</reference>
<dbReference type="HOGENOM" id="CLU_195867_0_0_4"/>
<dbReference type="AlphaFoldDB" id="U5N476"/>
<dbReference type="OrthoDB" id="598365at2"/>
<organism evidence="1 2">
    <name type="scientific">Candidatus Symbiobacter mobilis CR</name>
    <dbReference type="NCBI Taxonomy" id="946483"/>
    <lineage>
        <taxon>Bacteria</taxon>
        <taxon>Pseudomonadati</taxon>
        <taxon>Pseudomonadota</taxon>
        <taxon>Betaproteobacteria</taxon>
        <taxon>Burkholderiales</taxon>
        <taxon>Comamonadaceae</taxon>
    </lineage>
</organism>
<gene>
    <name evidence="1" type="ORF">Cenrod_0153</name>
</gene>
<proteinExistence type="predicted"/>
<name>U5N476_9BURK</name>
<dbReference type="STRING" id="946483.Cenrod_0153"/>
<dbReference type="InterPro" id="IPR022453">
    <property type="entry name" value="Znf_MqsA-type"/>
</dbReference>
<accession>U5N476</accession>
<dbReference type="KEGG" id="cbx:Cenrod_0153"/>
<dbReference type="Gene3D" id="3.10.20.860">
    <property type="match status" value="1"/>
</dbReference>
<dbReference type="Proteomes" id="UP000017184">
    <property type="component" value="Chromosome"/>
</dbReference>
<evidence type="ECO:0000313" key="1">
    <source>
        <dbReference type="EMBL" id="AGX86286.1"/>
    </source>
</evidence>
<evidence type="ECO:0000313" key="2">
    <source>
        <dbReference type="Proteomes" id="UP000017184"/>
    </source>
</evidence>
<keyword evidence="2" id="KW-1185">Reference proteome</keyword>
<sequence length="92" mass="10457">MKPFEKCPVCNGELVNKKVEKLLRNGGNTVSMIVTAEVCLHCGERLYAEDVVESFEEIRSKLRKNEFTHFKILGQSFTVEANWPNKAIQPTS</sequence>
<protein>
    <recommendedName>
        <fullName evidence="3">YgiT-type zinc finger domain-containing protein</fullName>
    </recommendedName>
</protein>
<dbReference type="eggNOG" id="ENOG5032VGM">
    <property type="taxonomic scope" value="Bacteria"/>
</dbReference>
<dbReference type="RefSeq" id="WP_022771109.1">
    <property type="nucleotide sequence ID" value="NC_022576.1"/>
</dbReference>
<dbReference type="NCBIfam" id="TIGR03831">
    <property type="entry name" value="YgiT_finger"/>
    <property type="match status" value="1"/>
</dbReference>